<dbReference type="STRING" id="133385.A0A2T9YDT2"/>
<dbReference type="InterPro" id="IPR004154">
    <property type="entry name" value="Anticodon-bd"/>
</dbReference>
<keyword evidence="5" id="KW-0067">ATP-binding</keyword>
<dbReference type="PANTHER" id="PTHR43382">
    <property type="entry name" value="PROLYL-TRNA SYNTHETASE"/>
    <property type="match status" value="1"/>
</dbReference>
<keyword evidence="4" id="KW-0547">Nucleotide-binding</keyword>
<dbReference type="GO" id="GO:0005524">
    <property type="term" value="F:ATP binding"/>
    <property type="evidence" value="ECO:0007669"/>
    <property type="project" value="UniProtKB-KW"/>
</dbReference>
<feature type="compositionally biased region" description="Polar residues" evidence="10">
    <location>
        <begin position="212"/>
        <end position="222"/>
    </location>
</feature>
<evidence type="ECO:0000256" key="4">
    <source>
        <dbReference type="ARBA" id="ARBA00022741"/>
    </source>
</evidence>
<dbReference type="InterPro" id="IPR036754">
    <property type="entry name" value="YbaK/aa-tRNA-synt-asso_dom_sf"/>
</dbReference>
<dbReference type="InterPro" id="IPR036621">
    <property type="entry name" value="Anticodon-bd_dom_sf"/>
</dbReference>
<dbReference type="PROSITE" id="PS50862">
    <property type="entry name" value="AA_TRNA_LIGASE_II"/>
    <property type="match status" value="1"/>
</dbReference>
<name>A0A2T9YDT2_9FUNG</name>
<protein>
    <recommendedName>
        <fullName evidence="2">proline--tRNA ligase</fullName>
        <ecNumber evidence="2">6.1.1.15</ecNumber>
    </recommendedName>
    <alternativeName>
        <fullName evidence="8">Prolyl-tRNA synthetase</fullName>
    </alternativeName>
</protein>
<proteinExistence type="inferred from homology"/>
<dbReference type="SUPFAM" id="SSF52954">
    <property type="entry name" value="Class II aaRS ABD-related"/>
    <property type="match status" value="1"/>
</dbReference>
<dbReference type="SUPFAM" id="SSF64586">
    <property type="entry name" value="C-terminal domain of ProRS"/>
    <property type="match status" value="1"/>
</dbReference>
<dbReference type="Pfam" id="PF03129">
    <property type="entry name" value="HGTP_anticodon"/>
    <property type="match status" value="1"/>
</dbReference>
<feature type="region of interest" description="Disordered" evidence="10">
    <location>
        <begin position="196"/>
        <end position="222"/>
    </location>
</feature>
<dbReference type="OrthoDB" id="1350766at2759"/>
<dbReference type="Pfam" id="PF09180">
    <property type="entry name" value="ProRS-C_1"/>
    <property type="match status" value="1"/>
</dbReference>
<comment type="catalytic activity">
    <reaction evidence="9">
        <text>tRNA(Pro) + L-proline + ATP = L-prolyl-tRNA(Pro) + AMP + diphosphate</text>
        <dbReference type="Rhea" id="RHEA:14305"/>
        <dbReference type="Rhea" id="RHEA-COMP:9700"/>
        <dbReference type="Rhea" id="RHEA-COMP:9702"/>
        <dbReference type="ChEBI" id="CHEBI:30616"/>
        <dbReference type="ChEBI" id="CHEBI:33019"/>
        <dbReference type="ChEBI" id="CHEBI:60039"/>
        <dbReference type="ChEBI" id="CHEBI:78442"/>
        <dbReference type="ChEBI" id="CHEBI:78532"/>
        <dbReference type="ChEBI" id="CHEBI:456215"/>
        <dbReference type="EC" id="6.1.1.15"/>
    </reaction>
</comment>
<evidence type="ECO:0000256" key="9">
    <source>
        <dbReference type="ARBA" id="ARBA00047671"/>
    </source>
</evidence>
<sequence length="837" mass="94523">MSQIPELCEQLKGLGLEKPVLSHDKVENVQDWQLTLDTVKAAGHPDFPATTFALTKNLILKPKLPKNADPIYVFVLAKADTEVSMSALGKALKLKELRFANDDVLTNTFKTVKGSVSPFALSNIPLESRSCVKVVVDEALSKDPVTDIAFHPYSSDHTIFISFNTLKLYLDQTVDTSGYSVIDLAKLSAEAASAKTAAPTQKPKKIAEKPQASKNADTSDSSATKLGLDVTKLEDFPRWYQQVLTRSEMLDYYDISGCYIIRPWAYHVWQTIQEYFDQKIKQMQVKNCYFPMFVSAKALEQEKNHIEGFAPEVAWVTKAGSSDLEEPIAIRPTSETVMYPYFSKWIRSHRDLPLRLNQWCSVVRWEFKNPQPFIRTREFLWQEGHCAYIDKQSADTETRMILTFYKQVYEELLAVPMIDGVKSEKEKFAGGLYTTTIEGFIPSTGRGIQAATSHNLGQSFSKMFNVVVEDPSATTKTAGETPKLNVWQTSWGLSTLSEIQVVIIPTGITVKHTQDDKSKIHDACLDLNSRLVKAGIRSDVDLRDNYTPGFKYNYWELRGVPIRLEVGPKDLEKNSALSVRRDTFVKKSFSLDNIEQTISEYLEAIQSDMFAKATRERDAGVLVVTEWDDFVSKLNNKSLCYIPWCNTSECEDEIKDRSARAELGDTPQDEKAPSMGAKSLCIPFNQPTTPALVHGVTKCIQCNKLAKVYGLFVFYIFVIPNVFSASQGAVAEEPSLSTMRSRMTYITVTNTGINYALAKKFYPKRALKKYYGSLDKKIGCSWAQFSGNINVAIDYVAFKIDDKYVSYQHDIIAKVTYFMFYNEESAEKCMNTPIYYN</sequence>
<reference evidence="12 13" key="1">
    <citation type="journal article" date="2018" name="MBio">
        <title>Comparative Genomics Reveals the Core Gene Toolbox for the Fungus-Insect Symbiosis.</title>
        <authorList>
            <person name="Wang Y."/>
            <person name="Stata M."/>
            <person name="Wang W."/>
            <person name="Stajich J.E."/>
            <person name="White M.M."/>
            <person name="Moncalvo J.M."/>
        </authorList>
    </citation>
    <scope>NUCLEOTIDE SEQUENCE [LARGE SCALE GENOMIC DNA]</scope>
    <source>
        <strain evidence="12 13">SWE-8-4</strain>
    </source>
</reference>
<dbReference type="EC" id="6.1.1.15" evidence="2"/>
<dbReference type="InterPro" id="IPR002316">
    <property type="entry name" value="Pro-tRNA-ligase_IIa"/>
</dbReference>
<feature type="non-terminal residue" evidence="12">
    <location>
        <position position="837"/>
    </location>
</feature>
<dbReference type="NCBIfam" id="TIGR00408">
    <property type="entry name" value="proS_fam_I"/>
    <property type="match status" value="1"/>
</dbReference>
<dbReference type="Gene3D" id="3.30.930.10">
    <property type="entry name" value="Bira Bifunctional Protein, Domain 2"/>
    <property type="match status" value="1"/>
</dbReference>
<dbReference type="Proteomes" id="UP000245383">
    <property type="component" value="Unassembled WGS sequence"/>
</dbReference>
<dbReference type="SUPFAM" id="SSF55681">
    <property type="entry name" value="Class II aaRS and biotin synthetases"/>
    <property type="match status" value="1"/>
</dbReference>
<dbReference type="AlphaFoldDB" id="A0A2T9YDT2"/>
<dbReference type="InterPro" id="IPR002314">
    <property type="entry name" value="aa-tRNA-synt_IIb"/>
</dbReference>
<dbReference type="EMBL" id="MBFR01000255">
    <property type="protein sequence ID" value="PVU90493.1"/>
    <property type="molecule type" value="Genomic_DNA"/>
</dbReference>
<dbReference type="InterPro" id="IPR033721">
    <property type="entry name" value="ProRS_core_arch_euk"/>
</dbReference>
<evidence type="ECO:0000256" key="2">
    <source>
        <dbReference type="ARBA" id="ARBA00012831"/>
    </source>
</evidence>
<dbReference type="SMART" id="SM00946">
    <property type="entry name" value="ProRS-C_1"/>
    <property type="match status" value="1"/>
</dbReference>
<dbReference type="GO" id="GO:0002161">
    <property type="term" value="F:aminoacyl-tRNA deacylase activity"/>
    <property type="evidence" value="ECO:0007669"/>
    <property type="project" value="InterPro"/>
</dbReference>
<dbReference type="FunFam" id="3.40.50.800:FF:000005">
    <property type="entry name" value="bifunctional glutamate/proline--tRNA ligase"/>
    <property type="match status" value="1"/>
</dbReference>
<evidence type="ECO:0000313" key="12">
    <source>
        <dbReference type="EMBL" id="PVU90493.1"/>
    </source>
</evidence>
<evidence type="ECO:0000256" key="7">
    <source>
        <dbReference type="ARBA" id="ARBA00023146"/>
    </source>
</evidence>
<comment type="similarity">
    <text evidence="1">Belongs to the class-II aminoacyl-tRNA synthetase family.</text>
</comment>
<evidence type="ECO:0000259" key="11">
    <source>
        <dbReference type="PROSITE" id="PS50862"/>
    </source>
</evidence>
<dbReference type="InterPro" id="IPR045864">
    <property type="entry name" value="aa-tRNA-synth_II/BPL/LPL"/>
</dbReference>
<evidence type="ECO:0000313" key="13">
    <source>
        <dbReference type="Proteomes" id="UP000245383"/>
    </source>
</evidence>
<dbReference type="InterPro" id="IPR017449">
    <property type="entry name" value="Pro-tRNA_synth_II"/>
</dbReference>
<dbReference type="InterPro" id="IPR006195">
    <property type="entry name" value="aa-tRNA-synth_II"/>
</dbReference>
<organism evidence="12 13">
    <name type="scientific">Smittium simulii</name>
    <dbReference type="NCBI Taxonomy" id="133385"/>
    <lineage>
        <taxon>Eukaryota</taxon>
        <taxon>Fungi</taxon>
        <taxon>Fungi incertae sedis</taxon>
        <taxon>Zoopagomycota</taxon>
        <taxon>Kickxellomycotina</taxon>
        <taxon>Harpellomycetes</taxon>
        <taxon>Harpellales</taxon>
        <taxon>Legeriomycetaceae</taxon>
        <taxon>Smittium</taxon>
    </lineage>
</organism>
<dbReference type="GO" id="GO:0017101">
    <property type="term" value="C:aminoacyl-tRNA synthetase multienzyme complex"/>
    <property type="evidence" value="ECO:0007669"/>
    <property type="project" value="TreeGrafter"/>
</dbReference>
<dbReference type="GO" id="GO:0004827">
    <property type="term" value="F:proline-tRNA ligase activity"/>
    <property type="evidence" value="ECO:0007669"/>
    <property type="project" value="UniProtKB-EC"/>
</dbReference>
<dbReference type="FunFam" id="3.30.110.30:FF:000001">
    <property type="entry name" value="Bifunctional glutamate/proline--tRNA ligase"/>
    <property type="match status" value="1"/>
</dbReference>
<keyword evidence="3" id="KW-0436">Ligase</keyword>
<dbReference type="SUPFAM" id="SSF55826">
    <property type="entry name" value="YbaK/ProRS associated domain"/>
    <property type="match status" value="1"/>
</dbReference>
<feature type="domain" description="Aminoacyl-transfer RNA synthetases class-II family profile" evidence="11">
    <location>
        <begin position="266"/>
        <end position="472"/>
    </location>
</feature>
<dbReference type="InterPro" id="IPR007214">
    <property type="entry name" value="YbaK/aa-tRNA-synth-assoc-dom"/>
</dbReference>
<evidence type="ECO:0000256" key="10">
    <source>
        <dbReference type="SAM" id="MobiDB-lite"/>
    </source>
</evidence>
<dbReference type="Pfam" id="PF00587">
    <property type="entry name" value="tRNA-synt_2b"/>
    <property type="match status" value="1"/>
</dbReference>
<dbReference type="Gene3D" id="3.40.50.800">
    <property type="entry name" value="Anticodon-binding domain"/>
    <property type="match status" value="1"/>
</dbReference>
<accession>A0A2T9YDT2</accession>
<dbReference type="Pfam" id="PF04073">
    <property type="entry name" value="tRNA_edit"/>
    <property type="match status" value="1"/>
</dbReference>
<dbReference type="GO" id="GO:0006433">
    <property type="term" value="P:prolyl-tRNA aminoacylation"/>
    <property type="evidence" value="ECO:0007669"/>
    <property type="project" value="InterPro"/>
</dbReference>
<dbReference type="InterPro" id="IPR004499">
    <property type="entry name" value="Pro-tRNA-ligase_IIa_arc-type"/>
</dbReference>
<evidence type="ECO:0000256" key="5">
    <source>
        <dbReference type="ARBA" id="ARBA00022840"/>
    </source>
</evidence>
<evidence type="ECO:0000256" key="8">
    <source>
        <dbReference type="ARBA" id="ARBA00029731"/>
    </source>
</evidence>
<dbReference type="CDD" id="cd00862">
    <property type="entry name" value="ProRS_anticodon_zinc"/>
    <property type="match status" value="1"/>
</dbReference>
<dbReference type="Gene3D" id="3.90.960.10">
    <property type="entry name" value="YbaK/aminoacyl-tRNA synthetase-associated domain"/>
    <property type="match status" value="1"/>
</dbReference>
<evidence type="ECO:0000256" key="1">
    <source>
        <dbReference type="ARBA" id="ARBA00008226"/>
    </source>
</evidence>
<keyword evidence="6" id="KW-0648">Protein biosynthesis</keyword>
<evidence type="ECO:0000256" key="6">
    <source>
        <dbReference type="ARBA" id="ARBA00022917"/>
    </source>
</evidence>
<dbReference type="FunFam" id="3.30.930.10:FF:000007">
    <property type="entry name" value="Bifunctional glutamate/proline--tRNA ligase"/>
    <property type="match status" value="1"/>
</dbReference>
<dbReference type="GO" id="GO:0005737">
    <property type="term" value="C:cytoplasm"/>
    <property type="evidence" value="ECO:0007669"/>
    <property type="project" value="InterPro"/>
</dbReference>
<dbReference type="CDD" id="cd00778">
    <property type="entry name" value="ProRS_core_arch_euk"/>
    <property type="match status" value="1"/>
</dbReference>
<dbReference type="InterPro" id="IPR016061">
    <property type="entry name" value="Pro-tRNA_ligase_II_C"/>
</dbReference>
<evidence type="ECO:0000256" key="3">
    <source>
        <dbReference type="ARBA" id="ARBA00022598"/>
    </source>
</evidence>
<dbReference type="PRINTS" id="PR01046">
    <property type="entry name" value="TRNASYNTHPRO"/>
</dbReference>
<keyword evidence="7" id="KW-0030">Aminoacyl-tRNA synthetase</keyword>
<dbReference type="PANTHER" id="PTHR43382:SF2">
    <property type="entry name" value="BIFUNCTIONAL GLUTAMATE_PROLINE--TRNA LIGASE"/>
    <property type="match status" value="1"/>
</dbReference>
<gene>
    <name evidence="12" type="ORF">BB561_004867</name>
</gene>
<comment type="caution">
    <text evidence="12">The sequence shown here is derived from an EMBL/GenBank/DDBJ whole genome shotgun (WGS) entry which is preliminary data.</text>
</comment>
<dbReference type="Gene3D" id="3.30.110.30">
    <property type="entry name" value="C-terminal domain of ProRS"/>
    <property type="match status" value="1"/>
</dbReference>
<keyword evidence="13" id="KW-1185">Reference proteome</keyword>